<feature type="coiled-coil region" evidence="1">
    <location>
        <begin position="53"/>
        <end position="80"/>
    </location>
</feature>
<sequence length="138" mass="15839">MRSTDEIYEDSQQALYLLADVWEGMLKVLEEAGQASSQSFTTEPDLTHLQQCRKQYEDILRKLKGKVAKIQNDRHVLDQQEQQSDTDPSLLEKQAALRQTAQQLSECLKRMLGQTSALQFEVDMILSSSDMHSVQHQQ</sequence>
<evidence type="ECO:0000313" key="2">
    <source>
        <dbReference type="EMBL" id="ORX61619.1"/>
    </source>
</evidence>
<keyword evidence="3" id="KW-1185">Reference proteome</keyword>
<dbReference type="EMBL" id="MCGT01000003">
    <property type="protein sequence ID" value="ORX61619.1"/>
    <property type="molecule type" value="Genomic_DNA"/>
</dbReference>
<comment type="caution">
    <text evidence="2">The sequence shown here is derived from an EMBL/GenBank/DDBJ whole genome shotgun (WGS) entry which is preliminary data.</text>
</comment>
<dbReference type="OrthoDB" id="2253519at2759"/>
<keyword evidence="1" id="KW-0175">Coiled coil</keyword>
<evidence type="ECO:0000313" key="3">
    <source>
        <dbReference type="Proteomes" id="UP000242146"/>
    </source>
</evidence>
<gene>
    <name evidence="2" type="ORF">DM01DRAFT_1404391</name>
</gene>
<evidence type="ECO:0000256" key="1">
    <source>
        <dbReference type="SAM" id="Coils"/>
    </source>
</evidence>
<protein>
    <submittedName>
        <fullName evidence="2">Uncharacterized protein</fullName>
    </submittedName>
</protein>
<proteinExistence type="predicted"/>
<name>A0A1X2GUH0_9FUNG</name>
<accession>A0A1X2GUH0</accession>
<reference evidence="2 3" key="1">
    <citation type="submission" date="2016-07" db="EMBL/GenBank/DDBJ databases">
        <title>Pervasive Adenine N6-methylation of Active Genes in Fungi.</title>
        <authorList>
            <consortium name="DOE Joint Genome Institute"/>
            <person name="Mondo S.J."/>
            <person name="Dannebaum R.O."/>
            <person name="Kuo R.C."/>
            <person name="Labutti K."/>
            <person name="Haridas S."/>
            <person name="Kuo A."/>
            <person name="Salamov A."/>
            <person name="Ahrendt S.R."/>
            <person name="Lipzen A."/>
            <person name="Sullivan W."/>
            <person name="Andreopoulos W.B."/>
            <person name="Clum A."/>
            <person name="Lindquist E."/>
            <person name="Daum C."/>
            <person name="Ramamoorthy G.K."/>
            <person name="Gryganskyi A."/>
            <person name="Culley D."/>
            <person name="Magnuson J.K."/>
            <person name="James T.Y."/>
            <person name="O'Malley M.A."/>
            <person name="Stajich J.E."/>
            <person name="Spatafora J.W."/>
            <person name="Visel A."/>
            <person name="Grigoriev I.V."/>
        </authorList>
    </citation>
    <scope>NUCLEOTIDE SEQUENCE [LARGE SCALE GENOMIC DNA]</scope>
    <source>
        <strain evidence="2 3">NRRL 3301</strain>
    </source>
</reference>
<dbReference type="Proteomes" id="UP000242146">
    <property type="component" value="Unassembled WGS sequence"/>
</dbReference>
<organism evidence="2 3">
    <name type="scientific">Hesseltinella vesiculosa</name>
    <dbReference type="NCBI Taxonomy" id="101127"/>
    <lineage>
        <taxon>Eukaryota</taxon>
        <taxon>Fungi</taxon>
        <taxon>Fungi incertae sedis</taxon>
        <taxon>Mucoromycota</taxon>
        <taxon>Mucoromycotina</taxon>
        <taxon>Mucoromycetes</taxon>
        <taxon>Mucorales</taxon>
        <taxon>Cunninghamellaceae</taxon>
        <taxon>Hesseltinella</taxon>
    </lineage>
</organism>
<dbReference type="AlphaFoldDB" id="A0A1X2GUH0"/>